<reference evidence="3" key="1">
    <citation type="submission" date="2024-06" db="EMBL/GenBank/DDBJ databases">
        <title>Methylostella associata gen. nov., sp. nov., a novel Ancalomicrobiaceae-affiliated facultatively methylotrophic bacteria that feed on methanotrophs of the genus Methylococcus.</title>
        <authorList>
            <person name="Saltykova V."/>
            <person name="Danilova O.V."/>
            <person name="Oshkin I.Y."/>
            <person name="Belova S.E."/>
            <person name="Pimenov N.V."/>
            <person name="Dedysh S.N."/>
        </authorList>
    </citation>
    <scope>NUCLEOTIDE SEQUENCE</scope>
    <source>
        <strain evidence="3">S20</strain>
    </source>
</reference>
<accession>A0AAU7XI66</accession>
<proteinExistence type="inferred from homology"/>
<dbReference type="PROSITE" id="PS50192">
    <property type="entry name" value="T_SNARE"/>
    <property type="match status" value="1"/>
</dbReference>
<evidence type="ECO:0000256" key="1">
    <source>
        <dbReference type="ARBA" id="ARBA00029447"/>
    </source>
</evidence>
<protein>
    <recommendedName>
        <fullName evidence="2">t-SNARE coiled-coil homology domain-containing protein</fullName>
    </recommendedName>
</protein>
<dbReference type="EMBL" id="CP158568">
    <property type="protein sequence ID" value="XBY46688.1"/>
    <property type="molecule type" value="Genomic_DNA"/>
</dbReference>
<dbReference type="InterPro" id="IPR000727">
    <property type="entry name" value="T_SNARE_dom"/>
</dbReference>
<comment type="similarity">
    <text evidence="1">Belongs to the methyl-accepting chemotaxis (MCP) protein family.</text>
</comment>
<dbReference type="AlphaFoldDB" id="A0AAU7XI66"/>
<gene>
    <name evidence="3" type="ORF">ABS361_11010</name>
</gene>
<evidence type="ECO:0000313" key="3">
    <source>
        <dbReference type="EMBL" id="XBY46688.1"/>
    </source>
</evidence>
<feature type="domain" description="T-SNARE coiled-coil homology" evidence="2">
    <location>
        <begin position="25"/>
        <end position="87"/>
    </location>
</feature>
<dbReference type="Gene3D" id="1.10.287.950">
    <property type="entry name" value="Methyl-accepting chemotaxis protein"/>
    <property type="match status" value="1"/>
</dbReference>
<sequence>MDVVRQSEGPHQAAPPRWAQINEIQGATDDSTKVIATIASTIGQMNALATSIASAVEEQGTATAEIARNVQEAARGTAEVSLNITGVTRAAQDSSGASVSILEQAGDVRTRAERLRQEISGFLSTIRAA</sequence>
<dbReference type="KEGG" id="mflg:ABS361_11010"/>
<dbReference type="SUPFAM" id="SSF58104">
    <property type="entry name" value="Methyl-accepting chemotaxis protein (MCP) signaling domain"/>
    <property type="match status" value="1"/>
</dbReference>
<name>A0AAU7XI66_9HYPH</name>
<evidence type="ECO:0000259" key="2">
    <source>
        <dbReference type="PROSITE" id="PS50192"/>
    </source>
</evidence>
<dbReference type="RefSeq" id="WP_407051781.1">
    <property type="nucleotide sequence ID" value="NZ_CP158568.1"/>
</dbReference>
<organism evidence="3">
    <name type="scientific">Methyloraptor flagellatus</name>
    <dbReference type="NCBI Taxonomy" id="3162530"/>
    <lineage>
        <taxon>Bacteria</taxon>
        <taxon>Pseudomonadati</taxon>
        <taxon>Pseudomonadota</taxon>
        <taxon>Alphaproteobacteria</taxon>
        <taxon>Hyphomicrobiales</taxon>
        <taxon>Ancalomicrobiaceae</taxon>
        <taxon>Methyloraptor</taxon>
    </lineage>
</organism>